<dbReference type="InterPro" id="IPR027843">
    <property type="entry name" value="DUF4440"/>
</dbReference>
<dbReference type="RefSeq" id="WP_069033713.1">
    <property type="nucleotide sequence ID" value="NZ_MDKC01000013.1"/>
</dbReference>
<dbReference type="Pfam" id="PF14534">
    <property type="entry name" value="DUF4440"/>
    <property type="match status" value="1"/>
</dbReference>
<organism evidence="2 3">
    <name type="scientific">Gottfriedia luciferensis</name>
    <dbReference type="NCBI Taxonomy" id="178774"/>
    <lineage>
        <taxon>Bacteria</taxon>
        <taxon>Bacillati</taxon>
        <taxon>Bacillota</taxon>
        <taxon>Bacilli</taxon>
        <taxon>Bacillales</taxon>
        <taxon>Bacillaceae</taxon>
        <taxon>Gottfriedia</taxon>
    </lineage>
</organism>
<reference evidence="2 3" key="1">
    <citation type="submission" date="2016-07" db="EMBL/GenBank/DDBJ databases">
        <authorList>
            <person name="Townsley L."/>
            <person name="Shank E.A."/>
        </authorList>
    </citation>
    <scope>NUCLEOTIDE SEQUENCE [LARGE SCALE GENOMIC DNA]</scope>
    <source>
        <strain evidence="2 3">CH01</strain>
    </source>
</reference>
<dbReference type="Gene3D" id="3.10.450.50">
    <property type="match status" value="1"/>
</dbReference>
<accession>A0ABX2ZRU1</accession>
<proteinExistence type="predicted"/>
<dbReference type="EMBL" id="MDKC01000013">
    <property type="protein sequence ID" value="ODG91901.1"/>
    <property type="molecule type" value="Genomic_DNA"/>
</dbReference>
<evidence type="ECO:0000259" key="1">
    <source>
        <dbReference type="Pfam" id="PF14534"/>
    </source>
</evidence>
<evidence type="ECO:0000313" key="2">
    <source>
        <dbReference type="EMBL" id="ODG91901.1"/>
    </source>
</evidence>
<keyword evidence="3" id="KW-1185">Reference proteome</keyword>
<dbReference type="SUPFAM" id="SSF54427">
    <property type="entry name" value="NTF2-like"/>
    <property type="match status" value="1"/>
</dbReference>
<feature type="domain" description="DUF4440" evidence="1">
    <location>
        <begin position="7"/>
        <end position="112"/>
    </location>
</feature>
<gene>
    <name evidence="2" type="ORF">BED47_05320</name>
</gene>
<evidence type="ECO:0000313" key="3">
    <source>
        <dbReference type="Proteomes" id="UP000094580"/>
    </source>
</evidence>
<sequence>MSYQNALQQYITATNTHDFNQVKKYIHKDAIYWFSDKTCTSLLEIQQYFENAWNVIQNEVYKATNVKWLTTDHNSATCTYQFQYEGYLKGNFVSGHGRATNVFIKNDHGVWLVIHEHLSGIS</sequence>
<dbReference type="Proteomes" id="UP000094580">
    <property type="component" value="Unassembled WGS sequence"/>
</dbReference>
<dbReference type="InterPro" id="IPR032710">
    <property type="entry name" value="NTF2-like_dom_sf"/>
</dbReference>
<comment type="caution">
    <text evidence="2">The sequence shown here is derived from an EMBL/GenBank/DDBJ whole genome shotgun (WGS) entry which is preliminary data.</text>
</comment>
<protein>
    <submittedName>
        <fullName evidence="2">DUF4440 domain-containing protein</fullName>
    </submittedName>
</protein>
<name>A0ABX2ZRU1_9BACI</name>